<evidence type="ECO:0000313" key="3">
    <source>
        <dbReference type="EMBL" id="MFD1948969.1"/>
    </source>
</evidence>
<evidence type="ECO:0000313" key="4">
    <source>
        <dbReference type="Proteomes" id="UP001597351"/>
    </source>
</evidence>
<keyword evidence="2" id="KW-1133">Transmembrane helix</keyword>
<gene>
    <name evidence="3" type="ORF">ACFSDE_19350</name>
</gene>
<organism evidence="3 4">
    <name type="scientific">Nocardioides aestuarii</name>
    <dbReference type="NCBI Taxonomy" id="252231"/>
    <lineage>
        <taxon>Bacteria</taxon>
        <taxon>Bacillati</taxon>
        <taxon>Actinomycetota</taxon>
        <taxon>Actinomycetes</taxon>
        <taxon>Propionibacteriales</taxon>
        <taxon>Nocardioidaceae</taxon>
        <taxon>Nocardioides</taxon>
    </lineage>
</organism>
<feature type="region of interest" description="Disordered" evidence="1">
    <location>
        <begin position="63"/>
        <end position="91"/>
    </location>
</feature>
<dbReference type="RefSeq" id="WP_343921349.1">
    <property type="nucleotide sequence ID" value="NZ_BAAAJT010000003.1"/>
</dbReference>
<proteinExistence type="predicted"/>
<reference evidence="4" key="1">
    <citation type="journal article" date="2019" name="Int. J. Syst. Evol. Microbiol.">
        <title>The Global Catalogue of Microorganisms (GCM) 10K type strain sequencing project: providing services to taxonomists for standard genome sequencing and annotation.</title>
        <authorList>
            <consortium name="The Broad Institute Genomics Platform"/>
            <consortium name="The Broad Institute Genome Sequencing Center for Infectious Disease"/>
            <person name="Wu L."/>
            <person name="Ma J."/>
        </authorList>
    </citation>
    <scope>NUCLEOTIDE SEQUENCE [LARGE SCALE GENOMIC DNA]</scope>
    <source>
        <strain evidence="4">CGMCC 1.12477</strain>
    </source>
</reference>
<feature type="compositionally biased region" description="Gly residues" evidence="1">
    <location>
        <begin position="70"/>
        <end position="91"/>
    </location>
</feature>
<name>A0ABW4TT98_9ACTN</name>
<evidence type="ECO:0000256" key="2">
    <source>
        <dbReference type="SAM" id="Phobius"/>
    </source>
</evidence>
<feature type="transmembrane region" description="Helical" evidence="2">
    <location>
        <begin position="34"/>
        <end position="53"/>
    </location>
</feature>
<dbReference type="Proteomes" id="UP001597351">
    <property type="component" value="Unassembled WGS sequence"/>
</dbReference>
<keyword evidence="2" id="KW-0472">Membrane</keyword>
<protein>
    <submittedName>
        <fullName evidence="3">Uncharacterized protein</fullName>
    </submittedName>
</protein>
<comment type="caution">
    <text evidence="3">The sequence shown here is derived from an EMBL/GenBank/DDBJ whole genome shotgun (WGS) entry which is preliminary data.</text>
</comment>
<accession>A0ABW4TT98</accession>
<feature type="transmembrane region" description="Helical" evidence="2">
    <location>
        <begin position="7"/>
        <end position="28"/>
    </location>
</feature>
<dbReference type="EMBL" id="JBHUGD010000004">
    <property type="protein sequence ID" value="MFD1948969.1"/>
    <property type="molecule type" value="Genomic_DNA"/>
</dbReference>
<keyword evidence="4" id="KW-1185">Reference proteome</keyword>
<sequence>MTYRRRLAWASYLAVSAAALGTCVFLVLEARGPASAGLILLGGLIVVGMGAAMTHTLMSPAPELEDAGHARGGWEGASLDGGGHGGGDAGF</sequence>
<keyword evidence="2" id="KW-0812">Transmembrane</keyword>
<evidence type="ECO:0000256" key="1">
    <source>
        <dbReference type="SAM" id="MobiDB-lite"/>
    </source>
</evidence>